<dbReference type="AlphaFoldDB" id="A0AAP0F0M8"/>
<evidence type="ECO:0000313" key="2">
    <source>
        <dbReference type="Proteomes" id="UP001417504"/>
    </source>
</evidence>
<sequence length="180" mass="20261">MIVDGQPTVDEVPYYDVLLVGPLSCWTNFSQHLCVRVSRRYVIVIILSLLDYHHCLSDEHFRISSVYMLLISMSSSLACRCLTVAIVYRMNFSQQLPVCVLLFGSSSSSVLYHYSLGRSFSWCSLLVLPLHIHSFHDLVSNRKSVDIEEGKRSGAKACKGVREGFKGRERVKGGEGQIRG</sequence>
<reference evidence="1 2" key="1">
    <citation type="submission" date="2024-01" db="EMBL/GenBank/DDBJ databases">
        <title>Genome assemblies of Stephania.</title>
        <authorList>
            <person name="Yang L."/>
        </authorList>
    </citation>
    <scope>NUCLEOTIDE SEQUENCE [LARGE SCALE GENOMIC DNA]</scope>
    <source>
        <strain evidence="1">QJT</strain>
        <tissue evidence="1">Leaf</tissue>
    </source>
</reference>
<keyword evidence="2" id="KW-1185">Reference proteome</keyword>
<comment type="caution">
    <text evidence="1">The sequence shown here is derived from an EMBL/GenBank/DDBJ whole genome shotgun (WGS) entry which is preliminary data.</text>
</comment>
<evidence type="ECO:0000313" key="1">
    <source>
        <dbReference type="EMBL" id="KAK9103161.1"/>
    </source>
</evidence>
<dbReference type="EMBL" id="JBBNAE010000008">
    <property type="protein sequence ID" value="KAK9103161.1"/>
    <property type="molecule type" value="Genomic_DNA"/>
</dbReference>
<organism evidence="1 2">
    <name type="scientific">Stephania japonica</name>
    <dbReference type="NCBI Taxonomy" id="461633"/>
    <lineage>
        <taxon>Eukaryota</taxon>
        <taxon>Viridiplantae</taxon>
        <taxon>Streptophyta</taxon>
        <taxon>Embryophyta</taxon>
        <taxon>Tracheophyta</taxon>
        <taxon>Spermatophyta</taxon>
        <taxon>Magnoliopsida</taxon>
        <taxon>Ranunculales</taxon>
        <taxon>Menispermaceae</taxon>
        <taxon>Menispermoideae</taxon>
        <taxon>Cissampelideae</taxon>
        <taxon>Stephania</taxon>
    </lineage>
</organism>
<name>A0AAP0F0M8_9MAGN</name>
<accession>A0AAP0F0M8</accession>
<protein>
    <submittedName>
        <fullName evidence="1">Uncharacterized protein</fullName>
    </submittedName>
</protein>
<dbReference type="Proteomes" id="UP001417504">
    <property type="component" value="Unassembled WGS sequence"/>
</dbReference>
<proteinExistence type="predicted"/>
<gene>
    <name evidence="1" type="ORF">Sjap_020415</name>
</gene>